<evidence type="ECO:0000313" key="5">
    <source>
        <dbReference type="EMBL" id="GAL84836.1"/>
    </source>
</evidence>
<feature type="domain" description="7TM-DISM receptor extracellular" evidence="3">
    <location>
        <begin position="180"/>
        <end position="380"/>
    </location>
</feature>
<dbReference type="InterPro" id="IPR011623">
    <property type="entry name" value="7TMR_DISM_rcpt_extracell_dom1"/>
</dbReference>
<keyword evidence="2" id="KW-0472">Membrane</keyword>
<dbReference type="Gene3D" id="2.60.40.2380">
    <property type="match status" value="1"/>
</dbReference>
<feature type="transmembrane region" description="Helical" evidence="2">
    <location>
        <begin position="278"/>
        <end position="295"/>
    </location>
</feature>
<dbReference type="STRING" id="153721.MYP_2064"/>
<dbReference type="RefSeq" id="WP_197060048.1">
    <property type="nucleotide sequence ID" value="NZ_BBLT01000003.1"/>
</dbReference>
<comment type="caution">
    <text evidence="5">The sequence shown here is derived from an EMBL/GenBank/DDBJ whole genome shotgun (WGS) entry which is preliminary data.</text>
</comment>
<organism evidence="5 6">
    <name type="scientific">Sporocytophaga myxococcoides</name>
    <dbReference type="NCBI Taxonomy" id="153721"/>
    <lineage>
        <taxon>Bacteria</taxon>
        <taxon>Pseudomonadati</taxon>
        <taxon>Bacteroidota</taxon>
        <taxon>Cytophagia</taxon>
        <taxon>Cytophagales</taxon>
        <taxon>Cytophagaceae</taxon>
        <taxon>Sporocytophaga</taxon>
    </lineage>
</organism>
<dbReference type="Pfam" id="PF07695">
    <property type="entry name" value="7TMR-DISM_7TM"/>
    <property type="match status" value="1"/>
</dbReference>
<feature type="transmembrane region" description="Helical" evidence="2">
    <location>
        <begin position="242"/>
        <end position="266"/>
    </location>
</feature>
<feature type="transmembrane region" description="Helical" evidence="2">
    <location>
        <begin position="210"/>
        <end position="236"/>
    </location>
</feature>
<reference evidence="5 6" key="1">
    <citation type="submission" date="2014-09" db="EMBL/GenBank/DDBJ databases">
        <title>Sporocytophaga myxococcoides PG-01 genome sequencing.</title>
        <authorList>
            <person name="Liu L."/>
            <person name="Gao P.J."/>
            <person name="Chen G.J."/>
            <person name="Wang L.S."/>
        </authorList>
    </citation>
    <scope>NUCLEOTIDE SEQUENCE [LARGE SCALE GENOMIC DNA]</scope>
    <source>
        <strain evidence="5 6">PG-01</strain>
    </source>
</reference>
<accession>A0A098LD45</accession>
<evidence type="ECO:0000256" key="1">
    <source>
        <dbReference type="SAM" id="Coils"/>
    </source>
</evidence>
<dbReference type="eggNOG" id="COG4191">
    <property type="taxonomic scope" value="Bacteria"/>
</dbReference>
<feature type="transmembrane region" description="Helical" evidence="2">
    <location>
        <begin position="181"/>
        <end position="203"/>
    </location>
</feature>
<sequence>MAILLCIFHITRINASVPIILTDDTEEWSVTRSYVDYWEDKSANLTFSEVLRIAEDGKSFKTSTAQDLLNTRASSAYWLKFKIINPTTNEKGYLIEMFDFDIDEISFFYPDSNGVYNEDKAGFNTSFSSRKIGHKNVSFPIAFRSDTAVTVFMRFRSESLNLMEPIIRSYARFIKYGLNEYIMFGIFYGLLLLMIFYNILYFIILRSAYYLYYVSYALAVTIFFLTRSGIGFQYIWSNHPGFNIYLPFVSLFICTVSMLQFFIDFFELKKNASNVYRLFRILIYFRIFCFFIQLAFPPLEYMFLLDLICYQIAFYYGIHIYRAGNNSAKWFVVGFSLLNFTGVICFLESVTLIPSNIFSVYAINAGVIFQLMFLSICIAEKVRQLYAEKNAVQANLILQLEQNDLLREKVNRELEERVKERTLELNKAKVELERRAEENQKMNIALDLANNKLQKHLSAFAQSVVMNTHVDFEAFKKAYPDDLSCMRYLLDLKEKNGFFCKMCGNTRSIKGKAKFDMRCAKCNYNESLTANTIFHRTKFSLQKAFYMLYLVSQTRTDIPASELSRMLELQSITCQNFKNKILSRMQVLKKVNKSKVMDWDLLILDKEFIV</sequence>
<gene>
    <name evidence="5" type="ORF">MYP_2064</name>
</gene>
<keyword evidence="6" id="KW-1185">Reference proteome</keyword>
<keyword evidence="2" id="KW-1133">Transmembrane helix</keyword>
<evidence type="ECO:0000256" key="2">
    <source>
        <dbReference type="SAM" id="Phobius"/>
    </source>
</evidence>
<keyword evidence="1" id="KW-0175">Coiled coil</keyword>
<evidence type="ECO:0000259" key="3">
    <source>
        <dbReference type="Pfam" id="PF07695"/>
    </source>
</evidence>
<evidence type="ECO:0000259" key="4">
    <source>
        <dbReference type="Pfam" id="PF07696"/>
    </source>
</evidence>
<feature type="coiled-coil region" evidence="1">
    <location>
        <begin position="411"/>
        <end position="445"/>
    </location>
</feature>
<dbReference type="InterPro" id="IPR011622">
    <property type="entry name" value="7TMR_DISM_rcpt_extracell_dom2"/>
</dbReference>
<dbReference type="EMBL" id="BBLT01000003">
    <property type="protein sequence ID" value="GAL84836.1"/>
    <property type="molecule type" value="Genomic_DNA"/>
</dbReference>
<dbReference type="Pfam" id="PF07696">
    <property type="entry name" value="7TMR-DISMED2"/>
    <property type="match status" value="1"/>
</dbReference>
<feature type="transmembrane region" description="Helical" evidence="2">
    <location>
        <begin position="301"/>
        <end position="318"/>
    </location>
</feature>
<protein>
    <submittedName>
        <fullName evidence="5">Chromosome segregation ATPase</fullName>
    </submittedName>
</protein>
<feature type="transmembrane region" description="Helical" evidence="2">
    <location>
        <begin position="330"/>
        <end position="352"/>
    </location>
</feature>
<dbReference type="Proteomes" id="UP000030185">
    <property type="component" value="Unassembled WGS sequence"/>
</dbReference>
<evidence type="ECO:0000313" key="6">
    <source>
        <dbReference type="Proteomes" id="UP000030185"/>
    </source>
</evidence>
<proteinExistence type="predicted"/>
<name>A0A098LD45_9BACT</name>
<feature type="domain" description="7TM-DISM receptor extracellular" evidence="4">
    <location>
        <begin position="33"/>
        <end position="161"/>
    </location>
</feature>
<feature type="transmembrane region" description="Helical" evidence="2">
    <location>
        <begin position="358"/>
        <end position="379"/>
    </location>
</feature>
<keyword evidence="2" id="KW-0812">Transmembrane</keyword>
<dbReference type="AlphaFoldDB" id="A0A098LD45"/>